<keyword evidence="2" id="KW-1185">Reference proteome</keyword>
<comment type="caution">
    <text evidence="1">The sequence shown here is derived from an EMBL/GenBank/DDBJ whole genome shotgun (WGS) entry which is preliminary data.</text>
</comment>
<accession>A0AAD4HVM0</accession>
<organism evidence="1 2">
    <name type="scientific">Suillus fuscotomentosus</name>
    <dbReference type="NCBI Taxonomy" id="1912939"/>
    <lineage>
        <taxon>Eukaryota</taxon>
        <taxon>Fungi</taxon>
        <taxon>Dikarya</taxon>
        <taxon>Basidiomycota</taxon>
        <taxon>Agaricomycotina</taxon>
        <taxon>Agaricomycetes</taxon>
        <taxon>Agaricomycetidae</taxon>
        <taxon>Boletales</taxon>
        <taxon>Suillineae</taxon>
        <taxon>Suillaceae</taxon>
        <taxon>Suillus</taxon>
    </lineage>
</organism>
<sequence>MVPGIQTLLGANPSADSITVFLKDLVQHSNTSLTVPDVKSYSDAVYFNYYPLGISFLFIPQNWLEDLQVDSLVLDSINIYNAPKHKATTTKTTTSISIEISLTSNGKDFVSCLGEPDRKGGGAGPSSGSIGIWCEWLKHGIMVEFGGDEARGPQAWERGKDAIWRVITVFPPKQE</sequence>
<dbReference type="RefSeq" id="XP_041233824.1">
    <property type="nucleotide sequence ID" value="XM_041363860.1"/>
</dbReference>
<protein>
    <submittedName>
        <fullName evidence="1">Uncharacterized protein</fullName>
    </submittedName>
</protein>
<dbReference type="EMBL" id="JABBWK010000001">
    <property type="protein sequence ID" value="KAG1908249.1"/>
    <property type="molecule type" value="Genomic_DNA"/>
</dbReference>
<reference evidence="1" key="1">
    <citation type="journal article" date="2020" name="New Phytol.">
        <title>Comparative genomics reveals dynamic genome evolution in host specialist ectomycorrhizal fungi.</title>
        <authorList>
            <person name="Lofgren L.A."/>
            <person name="Nguyen N.H."/>
            <person name="Vilgalys R."/>
            <person name="Ruytinx J."/>
            <person name="Liao H.L."/>
            <person name="Branco S."/>
            <person name="Kuo A."/>
            <person name="LaButti K."/>
            <person name="Lipzen A."/>
            <person name="Andreopoulos W."/>
            <person name="Pangilinan J."/>
            <person name="Riley R."/>
            <person name="Hundley H."/>
            <person name="Na H."/>
            <person name="Barry K."/>
            <person name="Grigoriev I.V."/>
            <person name="Stajich J.E."/>
            <person name="Kennedy P.G."/>
        </authorList>
    </citation>
    <scope>NUCLEOTIDE SEQUENCE</scope>
    <source>
        <strain evidence="1">FC203</strain>
    </source>
</reference>
<name>A0AAD4HVM0_9AGAM</name>
<dbReference type="AlphaFoldDB" id="A0AAD4HVM0"/>
<dbReference type="GeneID" id="64658158"/>
<proteinExistence type="predicted"/>
<evidence type="ECO:0000313" key="1">
    <source>
        <dbReference type="EMBL" id="KAG1908249.1"/>
    </source>
</evidence>
<gene>
    <name evidence="1" type="ORF">F5891DRAFT_1124102</name>
</gene>
<evidence type="ECO:0000313" key="2">
    <source>
        <dbReference type="Proteomes" id="UP001195769"/>
    </source>
</evidence>
<dbReference type="Proteomes" id="UP001195769">
    <property type="component" value="Unassembled WGS sequence"/>
</dbReference>